<dbReference type="AlphaFoldDB" id="A0A1M7BAT7"/>
<dbReference type="Proteomes" id="UP000198940">
    <property type="component" value="Unassembled WGS sequence"/>
</dbReference>
<dbReference type="EMBL" id="FOKU01000010">
    <property type="protein sequence ID" value="SFC38974.1"/>
    <property type="molecule type" value="Genomic_DNA"/>
</dbReference>
<sequence>MTGLWNDWLIIQGSIPLQVNLPRLNRTFIHPTWPLVLPTT</sequence>
<reference evidence="2 3" key="1">
    <citation type="submission" date="2016-11" db="EMBL/GenBank/DDBJ databases">
        <authorList>
            <person name="Varghese N."/>
            <person name="Submissions S."/>
        </authorList>
    </citation>
    <scope>NUCLEOTIDE SEQUENCE [LARGE SCALE GENOMIC DNA]</scope>
    <source>
        <strain evidence="2 3">CGMCC 1.12174</strain>
        <strain evidence="1 4">DSM 26351</strain>
    </source>
</reference>
<evidence type="ECO:0000313" key="4">
    <source>
        <dbReference type="Proteomes" id="UP000198940"/>
    </source>
</evidence>
<proteinExistence type="predicted"/>
<comment type="caution">
    <text evidence="2">The sequence shown here is derived from an EMBL/GenBank/DDBJ whole genome shotgun (WGS) entry which is preliminary data.</text>
</comment>
<accession>A0A1M7BAT7</accession>
<protein>
    <submittedName>
        <fullName evidence="2">Uncharacterized protein</fullName>
    </submittedName>
</protein>
<keyword evidence="4" id="KW-1185">Reference proteome</keyword>
<dbReference type="EMBL" id="FRAT01000011">
    <property type="protein sequence ID" value="SHL52047.1"/>
    <property type="molecule type" value="Genomic_DNA"/>
</dbReference>
<organism evidence="2 3">
    <name type="scientific">Flagellimonas taeanensis</name>
    <dbReference type="NCBI Taxonomy" id="1005926"/>
    <lineage>
        <taxon>Bacteria</taxon>
        <taxon>Pseudomonadati</taxon>
        <taxon>Bacteroidota</taxon>
        <taxon>Flavobacteriia</taxon>
        <taxon>Flavobacteriales</taxon>
        <taxon>Flavobacteriaceae</taxon>
        <taxon>Flagellimonas</taxon>
    </lineage>
</organism>
<evidence type="ECO:0000313" key="3">
    <source>
        <dbReference type="Proteomes" id="UP000184031"/>
    </source>
</evidence>
<name>A0A1M7BAT7_9FLAO</name>
<dbReference type="Proteomes" id="UP000184031">
    <property type="component" value="Unassembled WGS sequence"/>
</dbReference>
<evidence type="ECO:0000313" key="2">
    <source>
        <dbReference type="EMBL" id="SHL52047.1"/>
    </source>
</evidence>
<gene>
    <name evidence="1" type="ORF">SAMN04487891_11081</name>
    <name evidence="2" type="ORF">SAMN05216293_3644</name>
</gene>
<dbReference type="STRING" id="1055723.SAMN05216293_3644"/>
<evidence type="ECO:0000313" key="1">
    <source>
        <dbReference type="EMBL" id="SFC38974.1"/>
    </source>
</evidence>